<name>A0A5N6ZA64_9EURO</name>
<reference evidence="7" key="1">
    <citation type="submission" date="2019-04" db="EMBL/GenBank/DDBJ databases">
        <title>Friends and foes A comparative genomics studyof 23 Aspergillus species from section Flavi.</title>
        <authorList>
            <consortium name="DOE Joint Genome Institute"/>
            <person name="Kjaerbolling I."/>
            <person name="Vesth T."/>
            <person name="Frisvad J.C."/>
            <person name="Nybo J.L."/>
            <person name="Theobald S."/>
            <person name="Kildgaard S."/>
            <person name="Isbrandt T."/>
            <person name="Kuo A."/>
            <person name="Sato A."/>
            <person name="Lyhne E.K."/>
            <person name="Kogle M.E."/>
            <person name="Wiebenga A."/>
            <person name="Kun R.S."/>
            <person name="Lubbers R.J."/>
            <person name="Makela M.R."/>
            <person name="Barry K."/>
            <person name="Chovatia M."/>
            <person name="Clum A."/>
            <person name="Daum C."/>
            <person name="Haridas S."/>
            <person name="He G."/>
            <person name="LaButti K."/>
            <person name="Lipzen A."/>
            <person name="Mondo S."/>
            <person name="Riley R."/>
            <person name="Salamov A."/>
            <person name="Simmons B.A."/>
            <person name="Magnuson J.K."/>
            <person name="Henrissat B."/>
            <person name="Mortensen U.H."/>
            <person name="Larsen T.O."/>
            <person name="Devries R.P."/>
            <person name="Grigoriev I.V."/>
            <person name="Machida M."/>
            <person name="Baker S.E."/>
            <person name="Andersen M.R."/>
        </authorList>
    </citation>
    <scope>NUCLEOTIDE SEQUENCE [LARGE SCALE GENOMIC DNA]</scope>
    <source>
        <strain evidence="7">CBS 553.77</strain>
    </source>
</reference>
<comment type="cofactor">
    <cofactor evidence="1">
        <name>FAD</name>
        <dbReference type="ChEBI" id="CHEBI:57692"/>
    </cofactor>
</comment>
<evidence type="ECO:0000313" key="6">
    <source>
        <dbReference type="EMBL" id="KAE8354544.1"/>
    </source>
</evidence>
<sequence>MATPQTHLPSTKVIIVGAGFSGLVMAYQLKQQLKCNEFVIYDRAASLGGTWLANTYPGCGVDVPAPFYSLSFAPNPDFTSLFPKQHEVLHYMNSVASKFDISRHVKGDMEWIGASFQESTKTWLVKLRNVISEQEYIQECNILVSAVGALTNPKPINIHGIEHFQGKILHTARWDHDVALADKNVIVIGNGSSATQLIPAIAPKVQSITQFIRSPQYYFPGNPLAITPFWRNIFRYVPGMLRLIRLLIFLYLETSVLQFNLTTTGKRLRGEARERSNNYIKRCAPRKYWNLLLPTANVGCKRRVFDHDGYIPCLNRDNVHLTDDPITSISHHSVQTQSGQTYPADVIVLANGFTPTHFDVDLRGRHGRSQHEHWKDFGYIEAYESVAMSGFPNFFYVLGPNSGRGYTSAIYSVESASVEPKLSSERAYNDRLHTALGNTVNTNACRSWYIDDRTGKNWAIYPWGSLYMWYTTHVAGLDDWIYDVPQRPARSGEKTLVLPMVMSTVLAFLALVLYILLPGDVIGEKWIHYVSSYVPSEHLFSTVQKLN</sequence>
<evidence type="ECO:0000256" key="4">
    <source>
        <dbReference type="ARBA" id="ARBA00022827"/>
    </source>
</evidence>
<keyword evidence="3" id="KW-0285">Flavoprotein</keyword>
<dbReference type="EMBL" id="ML739070">
    <property type="protein sequence ID" value="KAE8354544.1"/>
    <property type="molecule type" value="Genomic_DNA"/>
</dbReference>
<evidence type="ECO:0000256" key="5">
    <source>
        <dbReference type="SAM" id="Phobius"/>
    </source>
</evidence>
<accession>A0A5N6ZA64</accession>
<dbReference type="OrthoDB" id="74360at2759"/>
<dbReference type="Gene3D" id="3.50.50.60">
    <property type="entry name" value="FAD/NAD(P)-binding domain"/>
    <property type="match status" value="2"/>
</dbReference>
<protein>
    <recommendedName>
        <fullName evidence="8">FAD/NAD(P)-binding domain-containing protein</fullName>
    </recommendedName>
</protein>
<evidence type="ECO:0008006" key="8">
    <source>
        <dbReference type="Google" id="ProtNLM"/>
    </source>
</evidence>
<keyword evidence="7" id="KW-1185">Reference proteome</keyword>
<dbReference type="Pfam" id="PF13450">
    <property type="entry name" value="NAD_binding_8"/>
    <property type="match status" value="1"/>
</dbReference>
<dbReference type="AlphaFoldDB" id="A0A5N6ZA64"/>
<dbReference type="PANTHER" id="PTHR42877">
    <property type="entry name" value="L-ORNITHINE N(5)-MONOOXYGENASE-RELATED"/>
    <property type="match status" value="1"/>
</dbReference>
<keyword evidence="4" id="KW-0274">FAD</keyword>
<organism evidence="6 7">
    <name type="scientific">Aspergillus coremiiformis</name>
    <dbReference type="NCBI Taxonomy" id="138285"/>
    <lineage>
        <taxon>Eukaryota</taxon>
        <taxon>Fungi</taxon>
        <taxon>Dikarya</taxon>
        <taxon>Ascomycota</taxon>
        <taxon>Pezizomycotina</taxon>
        <taxon>Eurotiomycetes</taxon>
        <taxon>Eurotiomycetidae</taxon>
        <taxon>Eurotiales</taxon>
        <taxon>Aspergillaceae</taxon>
        <taxon>Aspergillus</taxon>
        <taxon>Aspergillus subgen. Circumdati</taxon>
    </lineage>
</organism>
<evidence type="ECO:0000256" key="1">
    <source>
        <dbReference type="ARBA" id="ARBA00001974"/>
    </source>
</evidence>
<dbReference type="SUPFAM" id="SSF51905">
    <property type="entry name" value="FAD/NAD(P)-binding domain"/>
    <property type="match status" value="1"/>
</dbReference>
<keyword evidence="5" id="KW-1133">Transmembrane helix</keyword>
<dbReference type="PANTHER" id="PTHR42877:SF5">
    <property type="entry name" value="L-ORNITHINE N(5)-MONOOXYGENASE-RELATED"/>
    <property type="match status" value="1"/>
</dbReference>
<feature type="transmembrane region" description="Helical" evidence="5">
    <location>
        <begin position="496"/>
        <end position="517"/>
    </location>
</feature>
<proteinExistence type="inferred from homology"/>
<comment type="similarity">
    <text evidence="2">Belongs to the FAD-binding monooxygenase family.</text>
</comment>
<dbReference type="InterPro" id="IPR051209">
    <property type="entry name" value="FAD-bind_Monooxygenase_sf"/>
</dbReference>
<evidence type="ECO:0000313" key="7">
    <source>
        <dbReference type="Proteomes" id="UP000327118"/>
    </source>
</evidence>
<keyword evidence="5" id="KW-0812">Transmembrane</keyword>
<dbReference type="InterPro" id="IPR036188">
    <property type="entry name" value="FAD/NAD-bd_sf"/>
</dbReference>
<evidence type="ECO:0000256" key="3">
    <source>
        <dbReference type="ARBA" id="ARBA00022630"/>
    </source>
</evidence>
<gene>
    <name evidence="6" type="ORF">BDV28DRAFT_164109</name>
</gene>
<evidence type="ECO:0000256" key="2">
    <source>
        <dbReference type="ARBA" id="ARBA00010139"/>
    </source>
</evidence>
<dbReference type="Proteomes" id="UP000327118">
    <property type="component" value="Unassembled WGS sequence"/>
</dbReference>
<keyword evidence="5" id="KW-0472">Membrane</keyword>